<protein>
    <recommendedName>
        <fullName evidence="2">Anti-sigma factor antagonist</fullName>
    </recommendedName>
</protein>
<evidence type="ECO:0000256" key="1">
    <source>
        <dbReference type="ARBA" id="ARBA00009013"/>
    </source>
</evidence>
<dbReference type="Gene3D" id="3.30.750.24">
    <property type="entry name" value="STAS domain"/>
    <property type="match status" value="1"/>
</dbReference>
<evidence type="ECO:0000313" key="5">
    <source>
        <dbReference type="Proteomes" id="UP001230426"/>
    </source>
</evidence>
<dbReference type="PANTHER" id="PTHR33495:SF2">
    <property type="entry name" value="ANTI-SIGMA FACTOR ANTAGONIST TM_1081-RELATED"/>
    <property type="match status" value="1"/>
</dbReference>
<dbReference type="InterPro" id="IPR036513">
    <property type="entry name" value="STAS_dom_sf"/>
</dbReference>
<gene>
    <name evidence="4" type="ORF">J2S55_002364</name>
</gene>
<dbReference type="PROSITE" id="PS50801">
    <property type="entry name" value="STAS"/>
    <property type="match status" value="1"/>
</dbReference>
<evidence type="ECO:0000256" key="2">
    <source>
        <dbReference type="RuleBase" id="RU003749"/>
    </source>
</evidence>
<comment type="similarity">
    <text evidence="1 2">Belongs to the anti-sigma-factor antagonist family.</text>
</comment>
<name>A0ABT9R1J4_9ACTN</name>
<sequence length="129" mass="14117">MTTLQSRTDGTVLRPVRPSVTLVKLCGEIDVFTCHSLRERLIGAVRSSVGPLILDLSRVSFRDVSGLAALVGVQRRARARGIALYLAEPSSQTAELLRLTGLDRVLMIYRGIPGKPGTPRLPRQVRRGD</sequence>
<dbReference type="Pfam" id="PF01740">
    <property type="entry name" value="STAS"/>
    <property type="match status" value="1"/>
</dbReference>
<comment type="caution">
    <text evidence="4">The sequence shown here is derived from an EMBL/GenBank/DDBJ whole genome shotgun (WGS) entry which is preliminary data.</text>
</comment>
<dbReference type="RefSeq" id="WP_306859703.1">
    <property type="nucleotide sequence ID" value="NZ_JAUSRB010000002.1"/>
</dbReference>
<dbReference type="EMBL" id="JAUSRB010000002">
    <property type="protein sequence ID" value="MDP9863098.1"/>
    <property type="molecule type" value="Genomic_DNA"/>
</dbReference>
<dbReference type="SUPFAM" id="SSF52091">
    <property type="entry name" value="SpoIIaa-like"/>
    <property type="match status" value="1"/>
</dbReference>
<reference evidence="4 5" key="1">
    <citation type="submission" date="2023-07" db="EMBL/GenBank/DDBJ databases">
        <title>Sequencing the genomes of 1000 actinobacteria strains.</title>
        <authorList>
            <person name="Klenk H.-P."/>
        </authorList>
    </citation>
    <scope>NUCLEOTIDE SEQUENCE [LARGE SCALE GENOMIC DNA]</scope>
    <source>
        <strain evidence="4 5">DSM 44109</strain>
    </source>
</reference>
<evidence type="ECO:0000313" key="4">
    <source>
        <dbReference type="EMBL" id="MDP9863098.1"/>
    </source>
</evidence>
<dbReference type="InterPro" id="IPR003658">
    <property type="entry name" value="Anti-sigma_ant"/>
</dbReference>
<dbReference type="CDD" id="cd07043">
    <property type="entry name" value="STAS_anti-anti-sigma_factors"/>
    <property type="match status" value="1"/>
</dbReference>
<proteinExistence type="inferred from homology"/>
<dbReference type="NCBIfam" id="TIGR00377">
    <property type="entry name" value="ant_ant_sig"/>
    <property type="match status" value="1"/>
</dbReference>
<accession>A0ABT9R1J4</accession>
<organism evidence="4 5">
    <name type="scientific">Streptosporangium brasiliense</name>
    <dbReference type="NCBI Taxonomy" id="47480"/>
    <lineage>
        <taxon>Bacteria</taxon>
        <taxon>Bacillati</taxon>
        <taxon>Actinomycetota</taxon>
        <taxon>Actinomycetes</taxon>
        <taxon>Streptosporangiales</taxon>
        <taxon>Streptosporangiaceae</taxon>
        <taxon>Streptosporangium</taxon>
    </lineage>
</organism>
<feature type="domain" description="STAS" evidence="3">
    <location>
        <begin position="18"/>
        <end position="106"/>
    </location>
</feature>
<dbReference type="PANTHER" id="PTHR33495">
    <property type="entry name" value="ANTI-SIGMA FACTOR ANTAGONIST TM_1081-RELATED-RELATED"/>
    <property type="match status" value="1"/>
</dbReference>
<dbReference type="InterPro" id="IPR002645">
    <property type="entry name" value="STAS_dom"/>
</dbReference>
<evidence type="ECO:0000259" key="3">
    <source>
        <dbReference type="PROSITE" id="PS50801"/>
    </source>
</evidence>
<dbReference type="Proteomes" id="UP001230426">
    <property type="component" value="Unassembled WGS sequence"/>
</dbReference>
<keyword evidence="5" id="KW-1185">Reference proteome</keyword>